<protein>
    <recommendedName>
        <fullName evidence="3">PhiE125 gp8 family phage protein</fullName>
    </recommendedName>
</protein>
<dbReference type="InterPro" id="IPR011738">
    <property type="entry name" value="Phage_CHP"/>
</dbReference>
<organism evidence="1 2">
    <name type="scientific">Maritimibacter fusiformis</name>
    <dbReference type="NCBI Taxonomy" id="2603819"/>
    <lineage>
        <taxon>Bacteria</taxon>
        <taxon>Pseudomonadati</taxon>
        <taxon>Pseudomonadota</taxon>
        <taxon>Alphaproteobacteria</taxon>
        <taxon>Rhodobacterales</taxon>
        <taxon>Roseobacteraceae</taxon>
        <taxon>Maritimibacter</taxon>
    </lineage>
</organism>
<proteinExistence type="predicted"/>
<dbReference type="Gene3D" id="1.10.3230.30">
    <property type="entry name" value="Phage gp6-like head-tail connector protein"/>
    <property type="match status" value="1"/>
</dbReference>
<evidence type="ECO:0000313" key="2">
    <source>
        <dbReference type="Proteomes" id="UP000322080"/>
    </source>
</evidence>
<accession>A0A5D0RPR3</accession>
<evidence type="ECO:0008006" key="3">
    <source>
        <dbReference type="Google" id="ProtNLM"/>
    </source>
</evidence>
<reference evidence="1 2" key="1">
    <citation type="submission" date="2019-08" db="EMBL/GenBank/DDBJ databases">
        <title>Identification of a novel species of the genus Boseongicola.</title>
        <authorList>
            <person name="Zhang X.-Q."/>
        </authorList>
    </citation>
    <scope>NUCLEOTIDE SEQUENCE [LARGE SCALE GENOMIC DNA]</scope>
    <source>
        <strain evidence="1 2">HY14</strain>
    </source>
</reference>
<dbReference type="AlphaFoldDB" id="A0A5D0RPR3"/>
<name>A0A5D0RPR3_9RHOB</name>
<keyword evidence="2" id="KW-1185">Reference proteome</keyword>
<dbReference type="NCBIfam" id="TIGR02215">
    <property type="entry name" value="phage_chp_gp8"/>
    <property type="match status" value="1"/>
</dbReference>
<gene>
    <name evidence="1" type="ORF">FVF75_01495</name>
</gene>
<sequence length="196" mass="20893">MMLGEQTPVPSAALPVAQFKDHLRLGSGFADDAVQDVVLEAHLRAAMAAIEARTGKALITRAYGWTLTAWRDLGAQVLPVAPVSAITGLSIFDRLDAEEVVNPSRYRLAPDRHRPRLVATGFCLPTIPVGGRAVIGFDAGFGPAWDDVPADLRHATLMLASRFYEARGGGAGEVPGEVVALIQPWRVMRLFGGGAI</sequence>
<comment type="caution">
    <text evidence="1">The sequence shown here is derived from an EMBL/GenBank/DDBJ whole genome shotgun (WGS) entry which is preliminary data.</text>
</comment>
<dbReference type="Proteomes" id="UP000322080">
    <property type="component" value="Unassembled WGS sequence"/>
</dbReference>
<dbReference type="RefSeq" id="WP_148375976.1">
    <property type="nucleotide sequence ID" value="NZ_VSIY01000003.1"/>
</dbReference>
<dbReference type="CDD" id="cd08054">
    <property type="entry name" value="gp6"/>
    <property type="match status" value="1"/>
</dbReference>
<dbReference type="EMBL" id="VSIY01000003">
    <property type="protein sequence ID" value="TYB82885.1"/>
    <property type="molecule type" value="Genomic_DNA"/>
</dbReference>
<evidence type="ECO:0000313" key="1">
    <source>
        <dbReference type="EMBL" id="TYB82885.1"/>
    </source>
</evidence>